<dbReference type="EMBL" id="BEZZ01004632">
    <property type="protein sequence ID" value="GCC18837.1"/>
    <property type="molecule type" value="Genomic_DNA"/>
</dbReference>
<comment type="subcellular location">
    <subcellularLocation>
        <location evidence="1">Cytoplasm</location>
        <location evidence="1">Cytoskeleton</location>
        <location evidence="1">Microtubule organizing center</location>
        <location evidence="1">Centrosome</location>
        <location evidence="1">Centriole</location>
    </subcellularLocation>
</comment>
<sequence length="328" mass="35607">MYAPQNYADEDSLPVRAVPRPLDVEPVRMDSLSDLDVSLTPDKIGKSVGILKKREGPSSDVASRRVSRRQVRFDTDSGSEGSDKKALVSGDPDHQEEGTSPVDTAPELASEGTESNVQTVTNPSSTLSSDNKAKGPRDHGDSQKTRAVKAARPSRACKPPQQGGLLGGAEDHGAPPLAIPEYNTTLALGQELQQLRKAGFDAKKAAAEQLKRSSVTRNCVEGKVAEGLNVPKDQQRYKGLVSLEVPVDEVLSVAAQEKMLLVKPRPESKKQVTEMEAPDLMMFYDPLELLTETPYLSVDGLPDLKVQPQPKPAASSFDLFRKLKQWES</sequence>
<evidence type="ECO:0000259" key="6">
    <source>
        <dbReference type="Pfam" id="PF15503"/>
    </source>
</evidence>
<dbReference type="OMA" id="QNYADED"/>
<keyword evidence="3" id="KW-0206">Cytoskeleton</keyword>
<dbReference type="InterPro" id="IPR033590">
    <property type="entry name" value="PPP1R35"/>
</dbReference>
<dbReference type="GO" id="GO:0045724">
    <property type="term" value="P:positive regulation of cilium assembly"/>
    <property type="evidence" value="ECO:0007669"/>
    <property type="project" value="TreeGrafter"/>
</dbReference>
<dbReference type="Pfam" id="PF15503">
    <property type="entry name" value="PPP1R35_C"/>
    <property type="match status" value="1"/>
</dbReference>
<feature type="region of interest" description="Disordered" evidence="5">
    <location>
        <begin position="1"/>
        <end position="177"/>
    </location>
</feature>
<comment type="caution">
    <text evidence="7">The sequence shown here is derived from an EMBL/GenBank/DDBJ whole genome shotgun (WGS) entry which is preliminary data.</text>
</comment>
<evidence type="ECO:0000256" key="5">
    <source>
        <dbReference type="SAM" id="MobiDB-lite"/>
    </source>
</evidence>
<keyword evidence="8" id="KW-1185">Reference proteome</keyword>
<gene>
    <name evidence="7" type="ORF">chiPu_0021723</name>
</gene>
<dbReference type="InterPro" id="IPR029135">
    <property type="entry name" value="PPP1R35_C"/>
</dbReference>
<dbReference type="STRING" id="137246.A0A401RKZ3"/>
<dbReference type="AlphaFoldDB" id="A0A401RKZ3"/>
<dbReference type="OrthoDB" id="8942190at2759"/>
<keyword evidence="2" id="KW-0963">Cytoplasm</keyword>
<dbReference type="Proteomes" id="UP000287033">
    <property type="component" value="Unassembled WGS sequence"/>
</dbReference>
<organism evidence="7 8">
    <name type="scientific">Chiloscyllium punctatum</name>
    <name type="common">Brownbanded bambooshark</name>
    <name type="synonym">Hemiscyllium punctatum</name>
    <dbReference type="NCBI Taxonomy" id="137246"/>
    <lineage>
        <taxon>Eukaryota</taxon>
        <taxon>Metazoa</taxon>
        <taxon>Chordata</taxon>
        <taxon>Craniata</taxon>
        <taxon>Vertebrata</taxon>
        <taxon>Chondrichthyes</taxon>
        <taxon>Elasmobranchii</taxon>
        <taxon>Galeomorphii</taxon>
        <taxon>Galeoidea</taxon>
        <taxon>Orectolobiformes</taxon>
        <taxon>Hemiscylliidae</taxon>
        <taxon>Chiloscyllium</taxon>
    </lineage>
</organism>
<evidence type="ECO:0000313" key="7">
    <source>
        <dbReference type="EMBL" id="GCC18837.1"/>
    </source>
</evidence>
<feature type="domain" description="Protein phosphatase 1 regulatory subunit 35 C-terminal" evidence="6">
    <location>
        <begin position="180"/>
        <end position="322"/>
    </location>
</feature>
<evidence type="ECO:0000256" key="3">
    <source>
        <dbReference type="ARBA" id="ARBA00023212"/>
    </source>
</evidence>
<dbReference type="PANTHER" id="PTHR28625:SF1">
    <property type="entry name" value="PROTEIN PHOSPHATASE 1 REGULATORY SUBUNIT 35"/>
    <property type="match status" value="1"/>
</dbReference>
<dbReference type="PANTHER" id="PTHR28625">
    <property type="entry name" value="PROTEIN PHOSPHATASE 1 REGULATORY SUBUNIT 35"/>
    <property type="match status" value="1"/>
</dbReference>
<proteinExistence type="inferred from homology"/>
<dbReference type="GO" id="GO:1903724">
    <property type="term" value="P:positive regulation of centriole elongation"/>
    <property type="evidence" value="ECO:0007669"/>
    <property type="project" value="TreeGrafter"/>
</dbReference>
<feature type="compositionally biased region" description="Polar residues" evidence="5">
    <location>
        <begin position="112"/>
        <end position="130"/>
    </location>
</feature>
<evidence type="ECO:0000256" key="2">
    <source>
        <dbReference type="ARBA" id="ARBA00022490"/>
    </source>
</evidence>
<evidence type="ECO:0000313" key="8">
    <source>
        <dbReference type="Proteomes" id="UP000287033"/>
    </source>
</evidence>
<protein>
    <recommendedName>
        <fullName evidence="6">Protein phosphatase 1 regulatory subunit 35 C-terminal domain-containing protein</fullName>
    </recommendedName>
</protein>
<reference evidence="7 8" key="1">
    <citation type="journal article" date="2018" name="Nat. Ecol. Evol.">
        <title>Shark genomes provide insights into elasmobranch evolution and the origin of vertebrates.</title>
        <authorList>
            <person name="Hara Y"/>
            <person name="Yamaguchi K"/>
            <person name="Onimaru K"/>
            <person name="Kadota M"/>
            <person name="Koyanagi M"/>
            <person name="Keeley SD"/>
            <person name="Tatsumi K"/>
            <person name="Tanaka K"/>
            <person name="Motone F"/>
            <person name="Kageyama Y"/>
            <person name="Nozu R"/>
            <person name="Adachi N"/>
            <person name="Nishimura O"/>
            <person name="Nakagawa R"/>
            <person name="Tanegashima C"/>
            <person name="Kiyatake I"/>
            <person name="Matsumoto R"/>
            <person name="Murakumo K"/>
            <person name="Nishida K"/>
            <person name="Terakita A"/>
            <person name="Kuratani S"/>
            <person name="Sato K"/>
            <person name="Hyodo S Kuraku.S."/>
        </authorList>
    </citation>
    <scope>NUCLEOTIDE SEQUENCE [LARGE SCALE GENOMIC DNA]</scope>
</reference>
<comment type="similarity">
    <text evidence="4">Belongs to the PPP1R35 family.</text>
</comment>
<dbReference type="GO" id="GO:0005814">
    <property type="term" value="C:centriole"/>
    <property type="evidence" value="ECO:0007669"/>
    <property type="project" value="UniProtKB-SubCell"/>
</dbReference>
<accession>A0A401RKZ3</accession>
<feature type="compositionally biased region" description="Basic and acidic residues" evidence="5">
    <location>
        <begin position="71"/>
        <end position="97"/>
    </location>
</feature>
<evidence type="ECO:0000256" key="1">
    <source>
        <dbReference type="ARBA" id="ARBA00004114"/>
    </source>
</evidence>
<name>A0A401RKZ3_CHIPU</name>
<evidence type="ECO:0000256" key="4">
    <source>
        <dbReference type="ARBA" id="ARBA00029452"/>
    </source>
</evidence>
<feature type="compositionally biased region" description="Basic and acidic residues" evidence="5">
    <location>
        <begin position="131"/>
        <end position="144"/>
    </location>
</feature>
<dbReference type="GO" id="GO:0019902">
    <property type="term" value="F:phosphatase binding"/>
    <property type="evidence" value="ECO:0007669"/>
    <property type="project" value="InterPro"/>
</dbReference>